<evidence type="ECO:0000256" key="1">
    <source>
        <dbReference type="SAM" id="MobiDB-lite"/>
    </source>
</evidence>
<proteinExistence type="predicted"/>
<reference evidence="2" key="1">
    <citation type="submission" date="2023-03" db="EMBL/GenBank/DDBJ databases">
        <title>Massive genome expansion in bonnet fungi (Mycena s.s.) driven by repeated elements and novel gene families across ecological guilds.</title>
        <authorList>
            <consortium name="Lawrence Berkeley National Laboratory"/>
            <person name="Harder C.B."/>
            <person name="Miyauchi S."/>
            <person name="Viragh M."/>
            <person name="Kuo A."/>
            <person name="Thoen E."/>
            <person name="Andreopoulos B."/>
            <person name="Lu D."/>
            <person name="Skrede I."/>
            <person name="Drula E."/>
            <person name="Henrissat B."/>
            <person name="Morin E."/>
            <person name="Kohler A."/>
            <person name="Barry K."/>
            <person name="LaButti K."/>
            <person name="Morin E."/>
            <person name="Salamov A."/>
            <person name="Lipzen A."/>
            <person name="Mereny Z."/>
            <person name="Hegedus B."/>
            <person name="Baldrian P."/>
            <person name="Stursova M."/>
            <person name="Weitz H."/>
            <person name="Taylor A."/>
            <person name="Grigoriev I.V."/>
            <person name="Nagy L.G."/>
            <person name="Martin F."/>
            <person name="Kauserud H."/>
        </authorList>
    </citation>
    <scope>NUCLEOTIDE SEQUENCE</scope>
    <source>
        <strain evidence="2">CBHHK002</strain>
    </source>
</reference>
<organism evidence="2 3">
    <name type="scientific">Mycena albidolilacea</name>
    <dbReference type="NCBI Taxonomy" id="1033008"/>
    <lineage>
        <taxon>Eukaryota</taxon>
        <taxon>Fungi</taxon>
        <taxon>Dikarya</taxon>
        <taxon>Basidiomycota</taxon>
        <taxon>Agaricomycotina</taxon>
        <taxon>Agaricomycetes</taxon>
        <taxon>Agaricomycetidae</taxon>
        <taxon>Agaricales</taxon>
        <taxon>Marasmiineae</taxon>
        <taxon>Mycenaceae</taxon>
        <taxon>Mycena</taxon>
    </lineage>
</organism>
<evidence type="ECO:0000313" key="3">
    <source>
        <dbReference type="Proteomes" id="UP001218218"/>
    </source>
</evidence>
<feature type="region of interest" description="Disordered" evidence="1">
    <location>
        <begin position="179"/>
        <end position="216"/>
    </location>
</feature>
<evidence type="ECO:0000313" key="2">
    <source>
        <dbReference type="EMBL" id="KAJ7315106.1"/>
    </source>
</evidence>
<dbReference type="EMBL" id="JARIHO010000063">
    <property type="protein sequence ID" value="KAJ7315106.1"/>
    <property type="molecule type" value="Genomic_DNA"/>
</dbReference>
<dbReference type="AlphaFoldDB" id="A0AAD6ZB81"/>
<feature type="compositionally biased region" description="Acidic residues" evidence="1">
    <location>
        <begin position="187"/>
        <end position="216"/>
    </location>
</feature>
<accession>A0AAD6ZB81</accession>
<gene>
    <name evidence="2" type="ORF">DFH08DRAFT_820708</name>
</gene>
<protein>
    <submittedName>
        <fullName evidence="2">Uncharacterized protein</fullName>
    </submittedName>
</protein>
<feature type="region of interest" description="Disordered" evidence="1">
    <location>
        <begin position="66"/>
        <end position="87"/>
    </location>
</feature>
<keyword evidence="3" id="KW-1185">Reference proteome</keyword>
<sequence length="412" mass="44603">MWYCTQKIVSLHSSLDGSLHEIVLCLLGFRPQIKLPISTAITPVIRWAIGGSKNSLTGRRALWNVDQSSSRKRTSSTAQVPEFPAKKAREMDAVAGAAESNYDAEALAPPKTKSDSRKHLAPTIIDSDDEPAPDPALKLGRHIDFSKLPGIGKSVSKGASTAHGKATVRKAVPATAKPPVKIVAESASEDETVASDNTEEDSDDSDNTSGDDDDVVDVNDFITEVPQVVSTRFKTTAKAPDTAEVPQHSTKVDPGLWARDAADISSERRLDFCHASSSSVTMLGVYQLGTVLSESVGYITRSTYRLGRAPSRIKSRPPPRGCYRLCALAVDNSVERANHETQSGLKLAEGGEYLNSVILPLQFAHRKVLTGRRVPAKVACQLLEFGHIQKTSKYGNIVIQHAERNLRKSVTD</sequence>
<comment type="caution">
    <text evidence="2">The sequence shown here is derived from an EMBL/GenBank/DDBJ whole genome shotgun (WGS) entry which is preliminary data.</text>
</comment>
<dbReference type="Proteomes" id="UP001218218">
    <property type="component" value="Unassembled WGS sequence"/>
</dbReference>
<feature type="region of interest" description="Disordered" evidence="1">
    <location>
        <begin position="100"/>
        <end position="135"/>
    </location>
</feature>
<name>A0AAD6ZB81_9AGAR</name>